<evidence type="ECO:0000313" key="4">
    <source>
        <dbReference type="EMBL" id="MYN01793.1"/>
    </source>
</evidence>
<dbReference type="InterPro" id="IPR018087">
    <property type="entry name" value="Glyco_hydro_5_CS"/>
</dbReference>
<dbReference type="GO" id="GO:0004553">
    <property type="term" value="F:hydrolase activity, hydrolyzing O-glycosyl compounds"/>
    <property type="evidence" value="ECO:0007669"/>
    <property type="project" value="InterPro"/>
</dbReference>
<dbReference type="Gene3D" id="2.60.40.10">
    <property type="entry name" value="Immunoglobulins"/>
    <property type="match status" value="1"/>
</dbReference>
<protein>
    <submittedName>
        <fullName evidence="4">Cellulase family glycosylhydrolase</fullName>
    </submittedName>
</protein>
<dbReference type="RefSeq" id="WP_161024801.1">
    <property type="nucleotide sequence ID" value="NZ_WWCJ01000004.1"/>
</dbReference>
<keyword evidence="1 4" id="KW-0378">Hydrolase</keyword>
<evidence type="ECO:0000256" key="2">
    <source>
        <dbReference type="ARBA" id="ARBA00023295"/>
    </source>
</evidence>
<feature type="signal peptide" evidence="3">
    <location>
        <begin position="1"/>
        <end position="24"/>
    </location>
</feature>
<reference evidence="4 5" key="1">
    <citation type="submission" date="2019-12" db="EMBL/GenBank/DDBJ databases">
        <title>Novel species isolated from a subtropical stream in China.</title>
        <authorList>
            <person name="Lu H."/>
        </authorList>
    </citation>
    <scope>NUCLEOTIDE SEQUENCE [LARGE SCALE GENOMIC DNA]</scope>
    <source>
        <strain evidence="4 5">DS3</strain>
    </source>
</reference>
<gene>
    <name evidence="4" type="ORF">GTP41_06735</name>
</gene>
<dbReference type="EMBL" id="WWCJ01000004">
    <property type="protein sequence ID" value="MYN01793.1"/>
    <property type="molecule type" value="Genomic_DNA"/>
</dbReference>
<dbReference type="PROSITE" id="PS00659">
    <property type="entry name" value="GLYCOSYL_HYDROL_F5"/>
    <property type="match status" value="1"/>
</dbReference>
<dbReference type="GO" id="GO:0005975">
    <property type="term" value="P:carbohydrate metabolic process"/>
    <property type="evidence" value="ECO:0007669"/>
    <property type="project" value="InterPro"/>
</dbReference>
<dbReference type="Proteomes" id="UP000448575">
    <property type="component" value="Unassembled WGS sequence"/>
</dbReference>
<evidence type="ECO:0000256" key="3">
    <source>
        <dbReference type="SAM" id="SignalP"/>
    </source>
</evidence>
<proteinExistence type="predicted"/>
<keyword evidence="5" id="KW-1185">Reference proteome</keyword>
<keyword evidence="3" id="KW-0732">Signal</keyword>
<comment type="caution">
    <text evidence="4">The sequence shown here is derived from an EMBL/GenBank/DDBJ whole genome shotgun (WGS) entry which is preliminary data.</text>
</comment>
<keyword evidence="2" id="KW-0326">Glycosidase</keyword>
<name>A0A6N9HFG1_9BURK</name>
<dbReference type="SUPFAM" id="SSF51445">
    <property type="entry name" value="(Trans)glycosidases"/>
    <property type="match status" value="1"/>
</dbReference>
<dbReference type="InterPro" id="IPR013783">
    <property type="entry name" value="Ig-like_fold"/>
</dbReference>
<accession>A0A6N9HFG1</accession>
<organism evidence="4 5">
    <name type="scientific">Pseudoduganella guangdongensis</name>
    <dbReference type="NCBI Taxonomy" id="2692179"/>
    <lineage>
        <taxon>Bacteria</taxon>
        <taxon>Pseudomonadati</taxon>
        <taxon>Pseudomonadota</taxon>
        <taxon>Betaproteobacteria</taxon>
        <taxon>Burkholderiales</taxon>
        <taxon>Oxalobacteraceae</taxon>
        <taxon>Telluria group</taxon>
        <taxon>Pseudoduganella</taxon>
    </lineage>
</organism>
<feature type="chain" id="PRO_5026671586" evidence="3">
    <location>
        <begin position="25"/>
        <end position="737"/>
    </location>
</feature>
<evidence type="ECO:0000313" key="5">
    <source>
        <dbReference type="Proteomes" id="UP000448575"/>
    </source>
</evidence>
<dbReference type="AlphaFoldDB" id="A0A6N9HFG1"/>
<evidence type="ECO:0000256" key="1">
    <source>
        <dbReference type="ARBA" id="ARBA00022801"/>
    </source>
</evidence>
<dbReference type="InterPro" id="IPR017853">
    <property type="entry name" value="GH"/>
</dbReference>
<sequence length="737" mass="80702">MSHFLSRLALLFIAGLTIGTTAIAANNARFLTQSVPHTMEVGRPYQVSVTVKNTGSTNWTADRFKLGFRAQTDSIVWGTNRILLAPGEVVAPGQLKQFSFTVTAPPAGEQYGRAKSYEFGWQLVEEGAEWFGDATPLVSVDVFRAPGVDVATGATDAAFRLFPPVKAPPPAPPGLFDHSFRGANVLEQTYEDERKCDHTAWIPNAEQIDVIARNAVDMGLSYLRMPVIVPPVVPGNSLGPQYCDSVHLEWYGPDNATNMAAVTDKLRTVLDTAQRHGLKMVVVIDGYTKYDEQCYWKRSFKDIEANARTLVQTFSPHPAVLAWDILNEPLWNAGYFGCLNSDADYASVVNAVHAMYNLVRANDPYDHPTTVGEAQTPNFKYWRDISSYASPHLYITPHQARVAKDPGTNFVNVDQVVYVQGAALREIERIFGQLPVVIGEFGEATGGGRPDDTFDDAAKERYINKFLDGLSIANHGHMLWSLSMSSLPSQQGHSFLEPDGALKPAAEALARRTWYPVVQQLYLGYLGRSADPVALQQAASQLLAVARASSYTDHDGREIRMAPTLQGLDQHYDSNAQLRELIDSLGASAESQGFHNYKDTGALVRGIFAGAFKRLPEGEGAQYWINEINSGRTSKGRAVLSILAGATANTTPQGLVDAATMRAKGQVSANFTASLNTDAWVQCYSNLWAANANRRLLDTVDSSTNVKAYQAKIDALLREMASGLPHTQQKESRPVCH</sequence>
<dbReference type="Gene3D" id="3.20.20.80">
    <property type="entry name" value="Glycosidases"/>
    <property type="match status" value="1"/>
</dbReference>